<dbReference type="SUPFAM" id="SSF50985">
    <property type="entry name" value="RCC1/BLIP-II"/>
    <property type="match status" value="1"/>
</dbReference>
<organism evidence="5 6">
    <name type="scientific">Dreissena polymorpha</name>
    <name type="common">Zebra mussel</name>
    <name type="synonym">Mytilus polymorpha</name>
    <dbReference type="NCBI Taxonomy" id="45954"/>
    <lineage>
        <taxon>Eukaryota</taxon>
        <taxon>Metazoa</taxon>
        <taxon>Spiralia</taxon>
        <taxon>Lophotrochozoa</taxon>
        <taxon>Mollusca</taxon>
        <taxon>Bivalvia</taxon>
        <taxon>Autobranchia</taxon>
        <taxon>Heteroconchia</taxon>
        <taxon>Euheterodonta</taxon>
        <taxon>Imparidentia</taxon>
        <taxon>Neoheterodontei</taxon>
        <taxon>Myida</taxon>
        <taxon>Dreissenoidea</taxon>
        <taxon>Dreissenidae</taxon>
        <taxon>Dreissena</taxon>
    </lineage>
</organism>
<evidence type="ECO:0000256" key="1">
    <source>
        <dbReference type="ARBA" id="ARBA00022737"/>
    </source>
</evidence>
<dbReference type="Pfam" id="PF25390">
    <property type="entry name" value="WD40_RLD"/>
    <property type="match status" value="1"/>
</dbReference>
<evidence type="ECO:0000313" key="5">
    <source>
        <dbReference type="EMBL" id="KAH3779864.1"/>
    </source>
</evidence>
<dbReference type="AlphaFoldDB" id="A0A9D4EIG8"/>
<feature type="repeat" description="RCC1" evidence="2">
    <location>
        <begin position="409"/>
        <end position="462"/>
    </location>
</feature>
<evidence type="ECO:0000259" key="4">
    <source>
        <dbReference type="Pfam" id="PF25390"/>
    </source>
</evidence>
<dbReference type="PANTHER" id="PTHR46207">
    <property type="entry name" value="PROTEIN RCC2"/>
    <property type="match status" value="1"/>
</dbReference>
<feature type="repeat" description="RCC1" evidence="2">
    <location>
        <begin position="130"/>
        <end position="181"/>
    </location>
</feature>
<feature type="repeat" description="RCC1" evidence="2">
    <location>
        <begin position="310"/>
        <end position="363"/>
    </location>
</feature>
<dbReference type="GO" id="GO:0016020">
    <property type="term" value="C:membrane"/>
    <property type="evidence" value="ECO:0007669"/>
    <property type="project" value="TreeGrafter"/>
</dbReference>
<comment type="caution">
    <text evidence="5">The sequence shown here is derived from an EMBL/GenBank/DDBJ whole genome shotgun (WGS) entry which is preliminary data.</text>
</comment>
<dbReference type="EMBL" id="JAIWYP010000008">
    <property type="protein sequence ID" value="KAH3779864.1"/>
    <property type="molecule type" value="Genomic_DNA"/>
</dbReference>
<evidence type="ECO:0000313" key="6">
    <source>
        <dbReference type="Proteomes" id="UP000828390"/>
    </source>
</evidence>
<feature type="compositionally biased region" description="Basic and acidic residues" evidence="3">
    <location>
        <begin position="1"/>
        <end position="14"/>
    </location>
</feature>
<feature type="repeat" description="RCC1" evidence="2">
    <location>
        <begin position="234"/>
        <end position="309"/>
    </location>
</feature>
<dbReference type="GO" id="GO:0031267">
    <property type="term" value="F:small GTPase binding"/>
    <property type="evidence" value="ECO:0007669"/>
    <property type="project" value="TreeGrafter"/>
</dbReference>
<reference evidence="5" key="1">
    <citation type="journal article" date="2019" name="bioRxiv">
        <title>The Genome of the Zebra Mussel, Dreissena polymorpha: A Resource for Invasive Species Research.</title>
        <authorList>
            <person name="McCartney M.A."/>
            <person name="Auch B."/>
            <person name="Kono T."/>
            <person name="Mallez S."/>
            <person name="Zhang Y."/>
            <person name="Obille A."/>
            <person name="Becker A."/>
            <person name="Abrahante J.E."/>
            <person name="Garbe J."/>
            <person name="Badalamenti J.P."/>
            <person name="Herman A."/>
            <person name="Mangelson H."/>
            <person name="Liachko I."/>
            <person name="Sullivan S."/>
            <person name="Sone E.D."/>
            <person name="Koren S."/>
            <person name="Silverstein K.A.T."/>
            <person name="Beckman K.B."/>
            <person name="Gohl D.M."/>
        </authorList>
    </citation>
    <scope>NUCLEOTIDE SEQUENCE</scope>
    <source>
        <strain evidence="5">Duluth1</strain>
        <tissue evidence="5">Whole animal</tissue>
    </source>
</reference>
<dbReference type="Proteomes" id="UP000828390">
    <property type="component" value="Unassembled WGS sequence"/>
</dbReference>
<feature type="repeat" description="RCC1" evidence="2">
    <location>
        <begin position="182"/>
        <end position="233"/>
    </location>
</feature>
<dbReference type="Gene3D" id="2.130.10.30">
    <property type="entry name" value="Regulator of chromosome condensation 1/beta-lactamase-inhibitor protein II"/>
    <property type="match status" value="2"/>
</dbReference>
<reference evidence="5" key="2">
    <citation type="submission" date="2020-11" db="EMBL/GenBank/DDBJ databases">
        <authorList>
            <person name="McCartney M.A."/>
            <person name="Auch B."/>
            <person name="Kono T."/>
            <person name="Mallez S."/>
            <person name="Becker A."/>
            <person name="Gohl D.M."/>
            <person name="Silverstein K.A.T."/>
            <person name="Koren S."/>
            <person name="Bechman K.B."/>
            <person name="Herman A."/>
            <person name="Abrahante J.E."/>
            <person name="Garbe J."/>
        </authorList>
    </citation>
    <scope>NUCLEOTIDE SEQUENCE</scope>
    <source>
        <strain evidence="5">Duluth1</strain>
        <tissue evidence="5">Whole animal</tissue>
    </source>
</reference>
<feature type="domain" description="RCC1-like" evidence="4">
    <location>
        <begin position="107"/>
        <end position="458"/>
    </location>
</feature>
<dbReference type="PRINTS" id="PR00633">
    <property type="entry name" value="RCCNDNSATION"/>
</dbReference>
<dbReference type="PANTHER" id="PTHR46207:SF1">
    <property type="entry name" value="PROTEIN RCC2"/>
    <property type="match status" value="1"/>
</dbReference>
<keyword evidence="1" id="KW-0677">Repeat</keyword>
<dbReference type="OrthoDB" id="297375at2759"/>
<feature type="region of interest" description="Disordered" evidence="3">
    <location>
        <begin position="1"/>
        <end position="53"/>
    </location>
</feature>
<dbReference type="PROSITE" id="PS50012">
    <property type="entry name" value="RCC1_3"/>
    <property type="match status" value="5"/>
</dbReference>
<proteinExistence type="predicted"/>
<dbReference type="PROSITE" id="PS00626">
    <property type="entry name" value="RCC1_2"/>
    <property type="match status" value="2"/>
</dbReference>
<gene>
    <name evidence="5" type="ORF">DPMN_157672</name>
</gene>
<dbReference type="InterPro" id="IPR058923">
    <property type="entry name" value="RCC1-like_dom"/>
</dbReference>
<name>A0A9D4EIG8_DREPO</name>
<dbReference type="InterPro" id="IPR009091">
    <property type="entry name" value="RCC1/BLIP-II"/>
</dbReference>
<keyword evidence="6" id="KW-1185">Reference proteome</keyword>
<dbReference type="InterPro" id="IPR028641">
    <property type="entry name" value="RCC2"/>
</dbReference>
<protein>
    <recommendedName>
        <fullName evidence="4">RCC1-like domain-containing protein</fullName>
    </recommendedName>
</protein>
<dbReference type="InterPro" id="IPR000408">
    <property type="entry name" value="Reg_chr_condens"/>
</dbReference>
<sequence length="481" mass="52274">MPPKKREAGTDGAKKPKAKRQKKKKDEFDESESESDNEQHNGNGASAIVEDTEPPIDITLEAPMLNGELLICGMMNWDLSGRKALPKGMKSKGGPNLWKPNRISGFTDVKIRSVISGCVSSHSVVIDTDGKAYTFGRNEKGQLGLGHTNRVDIPTVVDCLSECKVISAACGRNHTLFLTDKGVVYSCGDNKMGQLGIGSQSEKVVSPQRISYRGPPVRALACGGEFSMIADIRGNLYSFGCPEYGQLGHNTDGKYFVSSNKLAFKTELTPRKVQVWIEKNRDGHIQPVTDVEVREMACGVNHTIVIDSQKRMFSWGFGGYGRLGHAENKDEMVPRLIKVFEGPNKGAALCAAGSSSSFAYTEYGALMLWGQTKPTGEANMYPKHVMDLSGWRIRSIGCANRSVVVAADESVIAWGCSPTFGELGLGETPKSSTTPVESKPLDGIHVHSVSCGFSHTLMIARVDTDEEREKVNKLPLYNPPA</sequence>
<evidence type="ECO:0000256" key="2">
    <source>
        <dbReference type="PROSITE-ProRule" id="PRU00235"/>
    </source>
</evidence>
<evidence type="ECO:0000256" key="3">
    <source>
        <dbReference type="SAM" id="MobiDB-lite"/>
    </source>
</evidence>
<accession>A0A9D4EIG8</accession>